<organism evidence="1">
    <name type="scientific">gut metagenome</name>
    <dbReference type="NCBI Taxonomy" id="749906"/>
    <lineage>
        <taxon>unclassified sequences</taxon>
        <taxon>metagenomes</taxon>
        <taxon>organismal metagenomes</taxon>
    </lineage>
</organism>
<proteinExistence type="predicted"/>
<gene>
    <name evidence="1" type="ORF">EVA_12724</name>
</gene>
<accession>J9FXB2</accession>
<name>J9FXB2_9ZZZZ</name>
<reference evidence="1" key="1">
    <citation type="journal article" date="2012" name="PLoS ONE">
        <title>Gene sets for utilization of primary and secondary nutrition supplies in the distal gut of endangered iberian lynx.</title>
        <authorList>
            <person name="Alcaide M."/>
            <person name="Messina E."/>
            <person name="Richter M."/>
            <person name="Bargiela R."/>
            <person name="Peplies J."/>
            <person name="Huws S.A."/>
            <person name="Newbold C.J."/>
            <person name="Golyshin P.N."/>
            <person name="Simon M.A."/>
            <person name="Lopez G."/>
            <person name="Yakimov M.M."/>
            <person name="Ferrer M."/>
        </authorList>
    </citation>
    <scope>NUCLEOTIDE SEQUENCE</scope>
</reference>
<dbReference type="AlphaFoldDB" id="J9FXB2"/>
<evidence type="ECO:0000313" key="1">
    <source>
        <dbReference type="EMBL" id="EJW99168.1"/>
    </source>
</evidence>
<sequence>MIKSDIVKVRVSSLIKGAKIIEETRLNDGGYCVKVRLPLFGANNSVASAVLPEATKDIVPAPVPPVSATTTTLSPVQIQQVMAVAYSGVVIDASGLGLKPTFSPNIQDTNGRIVYGMQNIDKNFAISHGMVEYSKDIQKASGGTTRAGANPLVIKAVAVKSGANSVNPVNVVVSVEDADKILFANQQSQMLSKCAVVFVR</sequence>
<dbReference type="EMBL" id="AMCI01003939">
    <property type="protein sequence ID" value="EJW99168.1"/>
    <property type="molecule type" value="Genomic_DNA"/>
</dbReference>
<protein>
    <submittedName>
        <fullName evidence="1">Uncharacterized protein</fullName>
    </submittedName>
</protein>
<comment type="caution">
    <text evidence="1">The sequence shown here is derived from an EMBL/GenBank/DDBJ whole genome shotgun (WGS) entry which is preliminary data.</text>
</comment>